<reference evidence="2 3" key="1">
    <citation type="journal article" date="2021" name="Elife">
        <title>Chloroplast acquisition without the gene transfer in kleptoplastic sea slugs, Plakobranchus ocellatus.</title>
        <authorList>
            <person name="Maeda T."/>
            <person name="Takahashi S."/>
            <person name="Yoshida T."/>
            <person name="Shimamura S."/>
            <person name="Takaki Y."/>
            <person name="Nagai Y."/>
            <person name="Toyoda A."/>
            <person name="Suzuki Y."/>
            <person name="Arimoto A."/>
            <person name="Ishii H."/>
            <person name="Satoh N."/>
            <person name="Nishiyama T."/>
            <person name="Hasebe M."/>
            <person name="Maruyama T."/>
            <person name="Minagawa J."/>
            <person name="Obokata J."/>
            <person name="Shigenobu S."/>
        </authorList>
    </citation>
    <scope>NUCLEOTIDE SEQUENCE [LARGE SCALE GENOMIC DNA]</scope>
</reference>
<gene>
    <name evidence="2" type="ORF">PoB_005428400</name>
</gene>
<accession>A0AAV4CAP6</accession>
<organism evidence="2 3">
    <name type="scientific">Plakobranchus ocellatus</name>
    <dbReference type="NCBI Taxonomy" id="259542"/>
    <lineage>
        <taxon>Eukaryota</taxon>
        <taxon>Metazoa</taxon>
        <taxon>Spiralia</taxon>
        <taxon>Lophotrochozoa</taxon>
        <taxon>Mollusca</taxon>
        <taxon>Gastropoda</taxon>
        <taxon>Heterobranchia</taxon>
        <taxon>Euthyneura</taxon>
        <taxon>Panpulmonata</taxon>
        <taxon>Sacoglossa</taxon>
        <taxon>Placobranchoidea</taxon>
        <taxon>Plakobranchidae</taxon>
        <taxon>Plakobranchus</taxon>
    </lineage>
</organism>
<dbReference type="AlphaFoldDB" id="A0AAV4CAP6"/>
<evidence type="ECO:0000313" key="2">
    <source>
        <dbReference type="EMBL" id="GFO27779.1"/>
    </source>
</evidence>
<sequence length="91" mass="10164">MGDNESEELVDSEENDGEMGEVTFHDFQPVILLVAKIKWDADIDISGEEEENIEECNPAPDVCGHPKREQNGDLHLCPPAKLQRGILSTFQ</sequence>
<dbReference type="EMBL" id="BLXT01005946">
    <property type="protein sequence ID" value="GFO27779.1"/>
    <property type="molecule type" value="Genomic_DNA"/>
</dbReference>
<protein>
    <submittedName>
        <fullName evidence="2">Uncharacterized protein</fullName>
    </submittedName>
</protein>
<feature type="region of interest" description="Disordered" evidence="1">
    <location>
        <begin position="1"/>
        <end position="22"/>
    </location>
</feature>
<evidence type="ECO:0000313" key="3">
    <source>
        <dbReference type="Proteomes" id="UP000735302"/>
    </source>
</evidence>
<keyword evidence="3" id="KW-1185">Reference proteome</keyword>
<name>A0AAV4CAP6_9GAST</name>
<feature type="compositionally biased region" description="Acidic residues" evidence="1">
    <location>
        <begin position="1"/>
        <end position="19"/>
    </location>
</feature>
<comment type="caution">
    <text evidence="2">The sequence shown here is derived from an EMBL/GenBank/DDBJ whole genome shotgun (WGS) entry which is preliminary data.</text>
</comment>
<dbReference type="Proteomes" id="UP000735302">
    <property type="component" value="Unassembled WGS sequence"/>
</dbReference>
<evidence type="ECO:0000256" key="1">
    <source>
        <dbReference type="SAM" id="MobiDB-lite"/>
    </source>
</evidence>
<proteinExistence type="predicted"/>